<name>A0ABW2QB22_9MICO</name>
<dbReference type="InterPro" id="IPR002347">
    <property type="entry name" value="SDR_fam"/>
</dbReference>
<dbReference type="Pfam" id="PF13561">
    <property type="entry name" value="adh_short_C2"/>
    <property type="match status" value="1"/>
</dbReference>
<dbReference type="PRINTS" id="PR00081">
    <property type="entry name" value="GDHRDH"/>
</dbReference>
<dbReference type="SUPFAM" id="SSF51735">
    <property type="entry name" value="NAD(P)-binding Rossmann-fold domains"/>
    <property type="match status" value="1"/>
</dbReference>
<reference evidence="4" key="1">
    <citation type="journal article" date="2019" name="Int. J. Syst. Evol. Microbiol.">
        <title>The Global Catalogue of Microorganisms (GCM) 10K type strain sequencing project: providing services to taxonomists for standard genome sequencing and annotation.</title>
        <authorList>
            <consortium name="The Broad Institute Genomics Platform"/>
            <consortium name="The Broad Institute Genome Sequencing Center for Infectious Disease"/>
            <person name="Wu L."/>
            <person name="Ma J."/>
        </authorList>
    </citation>
    <scope>NUCLEOTIDE SEQUENCE [LARGE SCALE GENOMIC DNA]</scope>
    <source>
        <strain evidence="4">JCM 1490</strain>
    </source>
</reference>
<evidence type="ECO:0000313" key="4">
    <source>
        <dbReference type="Proteomes" id="UP001596455"/>
    </source>
</evidence>
<dbReference type="EMBL" id="JBHTCQ010000002">
    <property type="protein sequence ID" value="MFC7405658.1"/>
    <property type="molecule type" value="Genomic_DNA"/>
</dbReference>
<evidence type="ECO:0000256" key="1">
    <source>
        <dbReference type="ARBA" id="ARBA00006484"/>
    </source>
</evidence>
<dbReference type="PANTHER" id="PTHR42879:SF2">
    <property type="entry name" value="3-OXOACYL-[ACYL-CARRIER-PROTEIN] REDUCTASE FABG"/>
    <property type="match status" value="1"/>
</dbReference>
<dbReference type="InterPro" id="IPR036291">
    <property type="entry name" value="NAD(P)-bd_dom_sf"/>
</dbReference>
<dbReference type="PANTHER" id="PTHR42879">
    <property type="entry name" value="3-OXOACYL-(ACYL-CARRIER-PROTEIN) REDUCTASE"/>
    <property type="match status" value="1"/>
</dbReference>
<dbReference type="CDD" id="cd05233">
    <property type="entry name" value="SDR_c"/>
    <property type="match status" value="1"/>
</dbReference>
<evidence type="ECO:0000259" key="2">
    <source>
        <dbReference type="SMART" id="SM00822"/>
    </source>
</evidence>
<proteinExistence type="inferred from homology"/>
<dbReference type="PRINTS" id="PR00080">
    <property type="entry name" value="SDRFAMILY"/>
</dbReference>
<dbReference type="Proteomes" id="UP001596455">
    <property type="component" value="Unassembled WGS sequence"/>
</dbReference>
<gene>
    <name evidence="3" type="ORF">ACFQQL_11110</name>
</gene>
<protein>
    <submittedName>
        <fullName evidence="3">SDR family NAD(P)-dependent oxidoreductase</fullName>
        <ecNumber evidence="3">1.1.1.-</ecNumber>
    </submittedName>
</protein>
<dbReference type="InterPro" id="IPR050259">
    <property type="entry name" value="SDR"/>
</dbReference>
<dbReference type="GO" id="GO:0016491">
    <property type="term" value="F:oxidoreductase activity"/>
    <property type="evidence" value="ECO:0007669"/>
    <property type="project" value="UniProtKB-KW"/>
</dbReference>
<keyword evidence="4" id="KW-1185">Reference proteome</keyword>
<dbReference type="InterPro" id="IPR057326">
    <property type="entry name" value="KR_dom"/>
</dbReference>
<dbReference type="RefSeq" id="WP_382395368.1">
    <property type="nucleotide sequence ID" value="NZ_JBHTCQ010000002.1"/>
</dbReference>
<evidence type="ECO:0000313" key="3">
    <source>
        <dbReference type="EMBL" id="MFC7405658.1"/>
    </source>
</evidence>
<dbReference type="SMART" id="SM00822">
    <property type="entry name" value="PKS_KR"/>
    <property type="match status" value="1"/>
</dbReference>
<comment type="similarity">
    <text evidence="1">Belongs to the short-chain dehydrogenases/reductases (SDR) family.</text>
</comment>
<dbReference type="EC" id="1.1.1.-" evidence="3"/>
<sequence>MWSREEFDGVTCLVTGAAGGIGHAVCRALHDAGATVRAVDVAEPASGPWQEFVSCDITSAADLGRLADRLGDHPLDVLVNTAGIMRKAPVGQIDWDAWDLAYAVNCRGTLRLTEQVLDRLRASGRGRIVNIVSMTASLGLPTYAPYSSAKAALLNASRVLGAELAGSGITVNSISPGWVETPMIEPLFTRMEELHDLPAGQGRAYVEGLIPQHRLVDPAEVAAAVMFLASRAGGAITGHDLRIDGGLTSMFAPGVHAG</sequence>
<feature type="domain" description="Ketoreductase" evidence="2">
    <location>
        <begin position="10"/>
        <end position="181"/>
    </location>
</feature>
<comment type="caution">
    <text evidence="3">The sequence shown here is derived from an EMBL/GenBank/DDBJ whole genome shotgun (WGS) entry which is preliminary data.</text>
</comment>
<organism evidence="3 4">
    <name type="scientific">Georgenia alba</name>
    <dbReference type="NCBI Taxonomy" id="2233858"/>
    <lineage>
        <taxon>Bacteria</taxon>
        <taxon>Bacillati</taxon>
        <taxon>Actinomycetota</taxon>
        <taxon>Actinomycetes</taxon>
        <taxon>Micrococcales</taxon>
        <taxon>Bogoriellaceae</taxon>
        <taxon>Georgenia</taxon>
    </lineage>
</organism>
<dbReference type="Gene3D" id="3.40.50.720">
    <property type="entry name" value="NAD(P)-binding Rossmann-like Domain"/>
    <property type="match status" value="1"/>
</dbReference>
<accession>A0ABW2QB22</accession>
<keyword evidence="3" id="KW-0560">Oxidoreductase</keyword>